<keyword evidence="10" id="KW-1185">Reference proteome</keyword>
<evidence type="ECO:0000256" key="7">
    <source>
        <dbReference type="SAM" id="MobiDB-lite"/>
    </source>
</evidence>
<evidence type="ECO:0000256" key="1">
    <source>
        <dbReference type="ARBA" id="ARBA00004123"/>
    </source>
</evidence>
<dbReference type="OMA" id="ISWDYED"/>
<evidence type="ECO:0000256" key="6">
    <source>
        <dbReference type="RuleBase" id="RU000682"/>
    </source>
</evidence>
<name>A0A668RBN9_OREAU</name>
<evidence type="ECO:0000256" key="2">
    <source>
        <dbReference type="ARBA" id="ARBA00023125"/>
    </source>
</evidence>
<evidence type="ECO:0000256" key="4">
    <source>
        <dbReference type="ARBA" id="ARBA00023242"/>
    </source>
</evidence>
<sequence>MIKKSASPQMSKMRHFADEEILRLGQKPPGTREEPPAFSDVNATPMANGMNQSSVVCFPLISESRKFVWVHSHQIDSQIHGAAELDKAFDRFPYLTHRQTAELAESCHLHPDQVKAWFMAQRLHYGISWDYEDIREVQRKFNSSQEKKELQDGTEREVMEDGREKRKVKATGGNAKGRGVRGDSVKVNEQLKRDMKKEQPVKEKKSSTQKRKRTTAAEKMGKKIVKRDEEEMMDKVESGGEKCPKCRGRKRKKPRVNKSCMQEESNAPPAPSSLLSPQAETQTSDASPAPDNQTHLLQRAGDPRSTIDGDFRGEKEIKGADLQAELDHSVFITDIDKLKALIEVKNSPSSADPAATTRLHCKTPAQLAMMKMAFLQCQYPDKQQYSRLARLVGVPRLAVVQWFCDMRYFIKRGRPRWMNEEQRHQVLGNIMYQQYMNTMTKVKLTNSMNSWIMMLEGNKGYSEEKNMKIPPE</sequence>
<dbReference type="GO" id="GO:0003677">
    <property type="term" value="F:DNA binding"/>
    <property type="evidence" value="ECO:0007669"/>
    <property type="project" value="UniProtKB-UniRule"/>
</dbReference>
<dbReference type="GO" id="GO:0005634">
    <property type="term" value="C:nucleus"/>
    <property type="evidence" value="ECO:0007669"/>
    <property type="project" value="UniProtKB-SubCell"/>
</dbReference>
<feature type="compositionally biased region" description="Basic and acidic residues" evidence="7">
    <location>
        <begin position="301"/>
        <end position="312"/>
    </location>
</feature>
<dbReference type="PANTHER" id="PTHR15467">
    <property type="entry name" value="ZINC-FINGERS AND HOMEOBOXES RELATED"/>
    <property type="match status" value="1"/>
</dbReference>
<comment type="subcellular location">
    <subcellularLocation>
        <location evidence="1 5 6">Nucleus</location>
    </subcellularLocation>
</comment>
<dbReference type="SUPFAM" id="SSF46689">
    <property type="entry name" value="Homeodomain-like"/>
    <property type="match status" value="2"/>
</dbReference>
<dbReference type="SMART" id="SM00389">
    <property type="entry name" value="HOX"/>
    <property type="match status" value="2"/>
</dbReference>
<dbReference type="CDD" id="cd00086">
    <property type="entry name" value="homeodomain"/>
    <property type="match status" value="2"/>
</dbReference>
<feature type="region of interest" description="Disordered" evidence="7">
    <location>
        <begin position="142"/>
        <end position="312"/>
    </location>
</feature>
<reference evidence="9" key="2">
    <citation type="submission" date="2025-09" db="UniProtKB">
        <authorList>
            <consortium name="Ensembl"/>
        </authorList>
    </citation>
    <scope>IDENTIFICATION</scope>
</reference>
<dbReference type="Proteomes" id="UP000472276">
    <property type="component" value="Unassembled WGS sequence"/>
</dbReference>
<feature type="domain" description="Homeobox" evidence="8">
    <location>
        <begin position="84"/>
        <end position="128"/>
    </location>
</feature>
<evidence type="ECO:0000313" key="9">
    <source>
        <dbReference type="Ensembl" id="ENSOABP00000000542.2"/>
    </source>
</evidence>
<dbReference type="AlphaFoldDB" id="A0A668RBN9"/>
<dbReference type="GO" id="GO:0000981">
    <property type="term" value="F:DNA-binding transcription factor activity, RNA polymerase II-specific"/>
    <property type="evidence" value="ECO:0007669"/>
    <property type="project" value="TreeGrafter"/>
</dbReference>
<proteinExistence type="predicted"/>
<dbReference type="InterPro" id="IPR009057">
    <property type="entry name" value="Homeodomain-like_sf"/>
</dbReference>
<protein>
    <recommendedName>
        <fullName evidence="8">Homeobox domain-containing protein</fullName>
    </recommendedName>
</protein>
<feature type="DNA-binding region" description="Homeobox" evidence="5">
    <location>
        <begin position="365"/>
        <end position="414"/>
    </location>
</feature>
<feature type="compositionally biased region" description="Basic residues" evidence="7">
    <location>
        <begin position="245"/>
        <end position="256"/>
    </location>
</feature>
<evidence type="ECO:0000256" key="3">
    <source>
        <dbReference type="ARBA" id="ARBA00023155"/>
    </source>
</evidence>
<dbReference type="PANTHER" id="PTHR15467:SF10">
    <property type="entry name" value="HOMEOBOX AND LEUCINE ZIPPER ENCODING B-RELATED"/>
    <property type="match status" value="1"/>
</dbReference>
<feature type="compositionally biased region" description="Polar residues" evidence="7">
    <location>
        <begin position="281"/>
        <end position="296"/>
    </location>
</feature>
<keyword evidence="2 5" id="KW-0238">DNA-binding</keyword>
<evidence type="ECO:0000313" key="10">
    <source>
        <dbReference type="Proteomes" id="UP000472276"/>
    </source>
</evidence>
<dbReference type="Pfam" id="PF00046">
    <property type="entry name" value="Homeodomain"/>
    <property type="match status" value="2"/>
</dbReference>
<feature type="compositionally biased region" description="Low complexity" evidence="7">
    <location>
        <begin position="262"/>
        <end position="280"/>
    </location>
</feature>
<dbReference type="PROSITE" id="PS50071">
    <property type="entry name" value="HOMEOBOX_2"/>
    <property type="match status" value="2"/>
</dbReference>
<dbReference type="Gene3D" id="1.10.10.60">
    <property type="entry name" value="Homeodomain-like"/>
    <property type="match status" value="2"/>
</dbReference>
<dbReference type="InterPro" id="IPR001356">
    <property type="entry name" value="HD"/>
</dbReference>
<feature type="domain" description="Homeobox" evidence="8">
    <location>
        <begin position="363"/>
        <end position="413"/>
    </location>
</feature>
<keyword evidence="4 5" id="KW-0539">Nucleus</keyword>
<accession>A0A668RBN9</accession>
<feature type="compositionally biased region" description="Basic and acidic residues" evidence="7">
    <location>
        <begin position="215"/>
        <end position="244"/>
    </location>
</feature>
<keyword evidence="3 5" id="KW-0371">Homeobox</keyword>
<feature type="compositionally biased region" description="Basic and acidic residues" evidence="7">
    <location>
        <begin position="142"/>
        <end position="164"/>
    </location>
</feature>
<feature type="compositionally biased region" description="Basic and acidic residues" evidence="7">
    <location>
        <begin position="180"/>
        <end position="206"/>
    </location>
</feature>
<dbReference type="Ensembl" id="ENSOABT00000000566.2">
    <property type="protein sequence ID" value="ENSOABP00000000542.2"/>
    <property type="gene ID" value="ENSOABG00000000412.2"/>
</dbReference>
<evidence type="ECO:0000259" key="8">
    <source>
        <dbReference type="PROSITE" id="PS50071"/>
    </source>
</evidence>
<reference evidence="9" key="1">
    <citation type="submission" date="2025-08" db="UniProtKB">
        <authorList>
            <consortium name="Ensembl"/>
        </authorList>
    </citation>
    <scope>IDENTIFICATION</scope>
</reference>
<feature type="DNA-binding region" description="Homeobox" evidence="5">
    <location>
        <begin position="86"/>
        <end position="129"/>
    </location>
</feature>
<gene>
    <name evidence="9" type="primary">homezb</name>
</gene>
<evidence type="ECO:0000256" key="5">
    <source>
        <dbReference type="PROSITE-ProRule" id="PRU00108"/>
    </source>
</evidence>
<organism evidence="9 10">
    <name type="scientific">Oreochromis aureus</name>
    <name type="common">Israeli tilapia</name>
    <name type="synonym">Chromis aureus</name>
    <dbReference type="NCBI Taxonomy" id="47969"/>
    <lineage>
        <taxon>Eukaryota</taxon>
        <taxon>Metazoa</taxon>
        <taxon>Chordata</taxon>
        <taxon>Craniata</taxon>
        <taxon>Vertebrata</taxon>
        <taxon>Euteleostomi</taxon>
        <taxon>Actinopterygii</taxon>
        <taxon>Neopterygii</taxon>
        <taxon>Teleostei</taxon>
        <taxon>Neoteleostei</taxon>
        <taxon>Acanthomorphata</taxon>
        <taxon>Ovalentaria</taxon>
        <taxon>Cichlomorphae</taxon>
        <taxon>Cichliformes</taxon>
        <taxon>Cichlidae</taxon>
        <taxon>African cichlids</taxon>
        <taxon>Pseudocrenilabrinae</taxon>
        <taxon>Oreochromini</taxon>
        <taxon>Oreochromis</taxon>
    </lineage>
</organism>